<name>A0A090YKW3_9BACI</name>
<evidence type="ECO:0000313" key="2">
    <source>
        <dbReference type="EMBL" id="KFM99468.1"/>
    </source>
</evidence>
<reference evidence="3 5" key="2">
    <citation type="submission" date="2018-08" db="EMBL/GenBank/DDBJ databases">
        <title>Bacillus clarus sp. nov. strain PS00077A.</title>
        <authorList>
            <person name="Mendez Acevedo M."/>
            <person name="Carroll L."/>
            <person name="Mukherjee M."/>
            <person name="Wiedmann M."/>
            <person name="Kovac J."/>
        </authorList>
    </citation>
    <scope>NUCLEOTIDE SEQUENCE [LARGE SCALE GENOMIC DNA]</scope>
    <source>
        <strain evidence="3 5">PS00077A</strain>
    </source>
</reference>
<dbReference type="STRING" id="1405.B7492_19890"/>
<dbReference type="PATRIC" id="fig|1405.8.peg.840"/>
<sequence>MSGDQFHGYIGTYTKADSKGIYKFTLDTTVGEIKGIELAAHVGSPTYLTMSHNNQYLYSVAKDNTLGGIASFTINNETRNLDVINTQFLHGASPCYIGVNQENSTVVVANYHKGTIESYKVNKENGSVSAATSIVEHFGSGPNEERQEKAYAHYSNFTPDQKYVIAVDLGIDKLITYKEYSGELIEVHRLSVHPGSGPRHFVFHPNRKYAYVITELSSEVIVLAYDAEKGSFKEIQYIATLPENYSENSYGSAIHISSDGRFVYAANRGHNSIAVFQVNQHSGELIFVETVSTEGNWPRDFSLDPTEKFIVAANEKSNALTLFARNQLTGKLTLMQHRISVPEPVCVKFLHAKK</sequence>
<dbReference type="InterPro" id="IPR011048">
    <property type="entry name" value="Haem_d1_sf"/>
</dbReference>
<dbReference type="Gene3D" id="2.130.10.10">
    <property type="entry name" value="YVTN repeat-like/Quinoprotein amine dehydrogenase"/>
    <property type="match status" value="1"/>
</dbReference>
<dbReference type="RefSeq" id="WP_042979274.1">
    <property type="nucleotide sequence ID" value="NZ_JMQC01000008.1"/>
</dbReference>
<dbReference type="AlphaFoldDB" id="A0A090YKW3"/>
<dbReference type="PANTHER" id="PTHR30344">
    <property type="entry name" value="6-PHOSPHOGLUCONOLACTONASE-RELATED"/>
    <property type="match status" value="1"/>
</dbReference>
<dbReference type="InterPro" id="IPR019405">
    <property type="entry name" value="Lactonase_7-beta_prop"/>
</dbReference>
<evidence type="ECO:0000313" key="4">
    <source>
        <dbReference type="Proteomes" id="UP000029389"/>
    </source>
</evidence>
<evidence type="ECO:0000313" key="3">
    <source>
        <dbReference type="EMBL" id="RFT67749.1"/>
    </source>
</evidence>
<evidence type="ECO:0000313" key="5">
    <source>
        <dbReference type="Proteomes" id="UP000264294"/>
    </source>
</evidence>
<dbReference type="Pfam" id="PF10282">
    <property type="entry name" value="Lactonase"/>
    <property type="match status" value="1"/>
</dbReference>
<dbReference type="GO" id="GO:0005829">
    <property type="term" value="C:cytosol"/>
    <property type="evidence" value="ECO:0007669"/>
    <property type="project" value="TreeGrafter"/>
</dbReference>
<comment type="caution">
    <text evidence="2">The sequence shown here is derived from an EMBL/GenBank/DDBJ whole genome shotgun (WGS) entry which is preliminary data.</text>
</comment>
<dbReference type="InterPro" id="IPR015943">
    <property type="entry name" value="WD40/YVTN_repeat-like_dom_sf"/>
</dbReference>
<accession>A0A090YKW3</accession>
<dbReference type="Proteomes" id="UP000029389">
    <property type="component" value="Unassembled WGS sequence"/>
</dbReference>
<comment type="similarity">
    <text evidence="1">Belongs to the cycloisomerase 2 family.</text>
</comment>
<dbReference type="EMBL" id="QVOD01000005">
    <property type="protein sequence ID" value="RFT67749.1"/>
    <property type="molecule type" value="Genomic_DNA"/>
</dbReference>
<keyword evidence="5" id="KW-1185">Reference proteome</keyword>
<dbReference type="GO" id="GO:0017057">
    <property type="term" value="F:6-phosphogluconolactonase activity"/>
    <property type="evidence" value="ECO:0007669"/>
    <property type="project" value="TreeGrafter"/>
</dbReference>
<proteinExistence type="inferred from homology"/>
<dbReference type="FunFam" id="2.130.10.10:FF:000306">
    <property type="entry name" value="3-carboxymuconate cyclase"/>
    <property type="match status" value="1"/>
</dbReference>
<reference evidence="2 4" key="1">
    <citation type="submission" date="2014-04" db="EMBL/GenBank/DDBJ databases">
        <authorList>
            <person name="Bishop-Lilly K.A."/>
            <person name="Broomall S.M."/>
            <person name="Chain P.S."/>
            <person name="Chertkov O."/>
            <person name="Coyne S.R."/>
            <person name="Daligault H.E."/>
            <person name="Davenport K.W."/>
            <person name="Erkkila T."/>
            <person name="Frey K.G."/>
            <person name="Gibbons H.S."/>
            <person name="Gu W."/>
            <person name="Jaissle J."/>
            <person name="Johnson S.L."/>
            <person name="Koroleva G.I."/>
            <person name="Ladner J.T."/>
            <person name="Lo C.-C."/>
            <person name="Minogue T.D."/>
            <person name="Munk C."/>
            <person name="Palacios G.F."/>
            <person name="Redden C.L."/>
            <person name="Rosenzweig C.N."/>
            <person name="Scholz M.B."/>
            <person name="Teshima H."/>
            <person name="Xu Y."/>
        </authorList>
    </citation>
    <scope>NUCLEOTIDE SEQUENCE [LARGE SCALE GENOMIC DNA]</scope>
    <source>
        <strain evidence="2 4">BHP</strain>
    </source>
</reference>
<dbReference type="PANTHER" id="PTHR30344:SF1">
    <property type="entry name" value="6-PHOSPHOGLUCONOLACTONASE"/>
    <property type="match status" value="1"/>
</dbReference>
<evidence type="ECO:0000256" key="1">
    <source>
        <dbReference type="ARBA" id="ARBA00005564"/>
    </source>
</evidence>
<dbReference type="Proteomes" id="UP000264294">
    <property type="component" value="Unassembled WGS sequence"/>
</dbReference>
<organism evidence="2 4">
    <name type="scientific">Bacillus clarus</name>
    <dbReference type="NCBI Taxonomy" id="2338372"/>
    <lineage>
        <taxon>Bacteria</taxon>
        <taxon>Bacillati</taxon>
        <taxon>Bacillota</taxon>
        <taxon>Bacilli</taxon>
        <taxon>Bacillales</taxon>
        <taxon>Bacillaceae</taxon>
        <taxon>Bacillus</taxon>
        <taxon>Bacillus cereus group</taxon>
    </lineage>
</organism>
<dbReference type="EMBL" id="JMQC01000008">
    <property type="protein sequence ID" value="KFM99468.1"/>
    <property type="molecule type" value="Genomic_DNA"/>
</dbReference>
<gene>
    <name evidence="3" type="ORF">D0U04_06550</name>
    <name evidence="2" type="ORF">DJ93_661</name>
</gene>
<dbReference type="SUPFAM" id="SSF51004">
    <property type="entry name" value="C-terminal (heme d1) domain of cytochrome cd1-nitrite reductase"/>
    <property type="match status" value="1"/>
</dbReference>
<dbReference type="InterPro" id="IPR050282">
    <property type="entry name" value="Cycloisomerase_2"/>
</dbReference>
<protein>
    <submittedName>
        <fullName evidence="3">Lactonase family protein</fullName>
    </submittedName>
    <submittedName>
        <fullName evidence="2">Lactonase, 7-bladed beta-propeller family protein</fullName>
    </submittedName>
</protein>